<comment type="caution">
    <text evidence="11">The sequence shown here is derived from an EMBL/GenBank/DDBJ whole genome shotgun (WGS) entry which is preliminary data.</text>
</comment>
<dbReference type="InterPro" id="IPR010493">
    <property type="entry name" value="Ser_AcTrfase_N"/>
</dbReference>
<feature type="domain" description="Serine acetyltransferase N-terminal" evidence="10">
    <location>
        <begin position="148"/>
        <end position="200"/>
    </location>
</feature>
<dbReference type="NCBIfam" id="NF041874">
    <property type="entry name" value="EPS_EpsC"/>
    <property type="match status" value="1"/>
</dbReference>
<gene>
    <name evidence="11" type="ORF">QOZ94_003673</name>
</gene>
<name>A0ABU0LIA2_XANAG</name>
<evidence type="ECO:0000256" key="1">
    <source>
        <dbReference type="ARBA" id="ARBA00004876"/>
    </source>
</evidence>
<dbReference type="GO" id="GO:0009001">
    <property type="term" value="F:serine O-acetyltransferase activity"/>
    <property type="evidence" value="ECO:0007669"/>
    <property type="project" value="UniProtKB-EC"/>
</dbReference>
<keyword evidence="5" id="KW-0028">Amino-acid biosynthesis</keyword>
<evidence type="ECO:0000256" key="7">
    <source>
        <dbReference type="ARBA" id="ARBA00023315"/>
    </source>
</evidence>
<reference evidence="11 12" key="1">
    <citation type="submission" date="2023-07" db="EMBL/GenBank/DDBJ databases">
        <title>Genomic Encyclopedia of Type Strains, Phase IV (KMG-IV): sequencing the most valuable type-strain genomes for metagenomic binning, comparative biology and taxonomic classification.</title>
        <authorList>
            <person name="Goeker M."/>
        </authorList>
    </citation>
    <scope>NUCLEOTIDE SEQUENCE [LARGE SCALE GENOMIC DNA]</scope>
    <source>
        <strain evidence="11 12">DSM 3770</strain>
    </source>
</reference>
<evidence type="ECO:0000256" key="8">
    <source>
        <dbReference type="ARBA" id="ARBA00049486"/>
    </source>
</evidence>
<feature type="region of interest" description="Disordered" evidence="9">
    <location>
        <begin position="329"/>
        <end position="370"/>
    </location>
</feature>
<dbReference type="Proteomes" id="UP001241747">
    <property type="component" value="Unassembled WGS sequence"/>
</dbReference>
<comment type="similarity">
    <text evidence="2">Belongs to the transferase hexapeptide repeat family.</text>
</comment>
<evidence type="ECO:0000259" key="10">
    <source>
        <dbReference type="Pfam" id="PF06426"/>
    </source>
</evidence>
<dbReference type="PANTHER" id="PTHR42811">
    <property type="entry name" value="SERINE ACETYLTRANSFERASE"/>
    <property type="match status" value="1"/>
</dbReference>
<dbReference type="InterPro" id="IPR045304">
    <property type="entry name" value="LbH_SAT"/>
</dbReference>
<evidence type="ECO:0000313" key="12">
    <source>
        <dbReference type="Proteomes" id="UP001241747"/>
    </source>
</evidence>
<proteinExistence type="inferred from homology"/>
<dbReference type="InterPro" id="IPR011004">
    <property type="entry name" value="Trimer_LpxA-like_sf"/>
</dbReference>
<dbReference type="Gene3D" id="1.10.3130.10">
    <property type="entry name" value="serine acetyltransferase, domain 1"/>
    <property type="match status" value="1"/>
</dbReference>
<dbReference type="CDD" id="cd03354">
    <property type="entry name" value="LbH_SAT"/>
    <property type="match status" value="1"/>
</dbReference>
<evidence type="ECO:0000256" key="2">
    <source>
        <dbReference type="ARBA" id="ARBA00007274"/>
    </source>
</evidence>
<evidence type="ECO:0000313" key="11">
    <source>
        <dbReference type="EMBL" id="MDQ0506858.1"/>
    </source>
</evidence>
<keyword evidence="7 11" id="KW-0012">Acyltransferase</keyword>
<feature type="region of interest" description="Disordered" evidence="9">
    <location>
        <begin position="30"/>
        <end position="51"/>
    </location>
</feature>
<dbReference type="EC" id="2.3.1.30" evidence="3"/>
<dbReference type="InterPro" id="IPR001451">
    <property type="entry name" value="Hexapep"/>
</dbReference>
<dbReference type="Pfam" id="PF00132">
    <property type="entry name" value="Hexapep"/>
    <property type="match status" value="1"/>
</dbReference>
<protein>
    <recommendedName>
        <fullName evidence="4">Serine acetyltransferase</fullName>
        <ecNumber evidence="3">2.3.1.30</ecNumber>
    </recommendedName>
</protein>
<sequence>MTAKGRDGQIREGQIRDGYGVFDRAEPVGGVAFHDGDRSDGGAGGNPPPSGWNLAPVVAALKLSRDVQHNIRHRGLLRPPPSREAIVSALQGLAAALFPAHYGPPGLAAETIDYFVGATLNDALTTLAEQTRRSLPFSTREARSEAVFERDAIDIVRAFAQQLPQIRALLVSDIRAAYENDPAATGFAEILLVYPGLTAVVHHRIAHALYGLGAGFLARLISDIAHSRTGIDIHPGAAIGGSFFIDHGTGVVIGETTIIGERVRLYQAVTLGARNFPTDASGAIIKGAPRHPIIEDDVVIYSGATVLGRITIGRGSSIGGNVWLTHSVPPGSHLTQAQNRSVGGAGDPAPLSPASNGARHTSLSTGNPND</sequence>
<evidence type="ECO:0000256" key="3">
    <source>
        <dbReference type="ARBA" id="ARBA00013266"/>
    </source>
</evidence>
<keyword evidence="12" id="KW-1185">Reference proteome</keyword>
<dbReference type="SUPFAM" id="SSF51161">
    <property type="entry name" value="Trimeric LpxA-like enzymes"/>
    <property type="match status" value="1"/>
</dbReference>
<evidence type="ECO:0000256" key="6">
    <source>
        <dbReference type="ARBA" id="ARBA00022679"/>
    </source>
</evidence>
<organism evidence="11 12">
    <name type="scientific">Xanthobacter agilis</name>
    <dbReference type="NCBI Taxonomy" id="47492"/>
    <lineage>
        <taxon>Bacteria</taxon>
        <taxon>Pseudomonadati</taxon>
        <taxon>Pseudomonadota</taxon>
        <taxon>Alphaproteobacteria</taxon>
        <taxon>Hyphomicrobiales</taxon>
        <taxon>Xanthobacteraceae</taxon>
        <taxon>Xanthobacter</taxon>
    </lineage>
</organism>
<evidence type="ECO:0000256" key="4">
    <source>
        <dbReference type="ARBA" id="ARBA00018522"/>
    </source>
</evidence>
<evidence type="ECO:0000256" key="9">
    <source>
        <dbReference type="SAM" id="MobiDB-lite"/>
    </source>
</evidence>
<dbReference type="Pfam" id="PF06426">
    <property type="entry name" value="SATase_N"/>
    <property type="match status" value="1"/>
</dbReference>
<comment type="catalytic activity">
    <reaction evidence="8">
        <text>L-serine + acetyl-CoA = O-acetyl-L-serine + CoA</text>
        <dbReference type="Rhea" id="RHEA:24560"/>
        <dbReference type="ChEBI" id="CHEBI:33384"/>
        <dbReference type="ChEBI" id="CHEBI:57287"/>
        <dbReference type="ChEBI" id="CHEBI:57288"/>
        <dbReference type="ChEBI" id="CHEBI:58340"/>
        <dbReference type="EC" id="2.3.1.30"/>
    </reaction>
</comment>
<dbReference type="EMBL" id="JAUSVY010000010">
    <property type="protein sequence ID" value="MDQ0506858.1"/>
    <property type="molecule type" value="Genomic_DNA"/>
</dbReference>
<accession>A0ABU0LIA2</accession>
<dbReference type="Gene3D" id="2.160.10.10">
    <property type="entry name" value="Hexapeptide repeat proteins"/>
    <property type="match status" value="1"/>
</dbReference>
<feature type="compositionally biased region" description="Polar residues" evidence="9">
    <location>
        <begin position="353"/>
        <end position="370"/>
    </location>
</feature>
<dbReference type="InterPro" id="IPR053376">
    <property type="entry name" value="Serine_acetyltransferase"/>
</dbReference>
<evidence type="ECO:0000256" key="5">
    <source>
        <dbReference type="ARBA" id="ARBA00022605"/>
    </source>
</evidence>
<keyword evidence="6 11" id="KW-0808">Transferase</keyword>
<dbReference type="InterPro" id="IPR042122">
    <property type="entry name" value="Ser_AcTrfase_N_sf"/>
</dbReference>
<comment type="pathway">
    <text evidence="1">Amino-acid biosynthesis; L-cysteine biosynthesis; L-cysteine from L-serine: step 1/2.</text>
</comment>